<keyword evidence="1" id="KW-0175">Coiled coil</keyword>
<evidence type="ECO:0000256" key="1">
    <source>
        <dbReference type="SAM" id="Coils"/>
    </source>
</evidence>
<comment type="caution">
    <text evidence="2">The sequence shown here is derived from an EMBL/GenBank/DDBJ whole genome shotgun (WGS) entry which is preliminary data.</text>
</comment>
<name>A0ABV8B2A9_9BACI</name>
<accession>A0ABV8B2A9</accession>
<sequence>MDYLQQLHHYVQQLAAYIQRQNDRIQNLEQSIAQLKNQVKELEEKPTTQIERIEYKFDQLKVETLEGTLNIGLNPTVPESIEDFNIGTQLPPGTVDAEAQIPPGSISPGFSPGTREIPTEWVDDIHEQVKRELEEQGTDIINAVLEERQLKIADPYYEFIIEDIKKQLKQRVVFHLQELDPASININEQELKLNIIAKVREEITRGIHAFLTYLPDSLKKGG</sequence>
<gene>
    <name evidence="2" type="primary">gerPC</name>
    <name evidence="2" type="ORF">ACFOU2_09275</name>
</gene>
<dbReference type="Pfam" id="PF10737">
    <property type="entry name" value="GerPC"/>
    <property type="match status" value="1"/>
</dbReference>
<proteinExistence type="predicted"/>
<dbReference type="InterPro" id="IPR019673">
    <property type="entry name" value="Spore_germination_GerPC"/>
</dbReference>
<dbReference type="EMBL" id="JBHRZT010000039">
    <property type="protein sequence ID" value="MFC3883674.1"/>
    <property type="molecule type" value="Genomic_DNA"/>
</dbReference>
<organism evidence="2 3">
    <name type="scientific">Bacillus songklensis</name>
    <dbReference type="NCBI Taxonomy" id="1069116"/>
    <lineage>
        <taxon>Bacteria</taxon>
        <taxon>Bacillati</taxon>
        <taxon>Bacillota</taxon>
        <taxon>Bacilli</taxon>
        <taxon>Bacillales</taxon>
        <taxon>Bacillaceae</taxon>
        <taxon>Bacillus</taxon>
    </lineage>
</organism>
<feature type="coiled-coil region" evidence="1">
    <location>
        <begin position="11"/>
        <end position="45"/>
    </location>
</feature>
<protein>
    <submittedName>
        <fullName evidence="2">Spore germination protein GerPC</fullName>
    </submittedName>
</protein>
<evidence type="ECO:0000313" key="2">
    <source>
        <dbReference type="EMBL" id="MFC3883674.1"/>
    </source>
</evidence>
<evidence type="ECO:0000313" key="3">
    <source>
        <dbReference type="Proteomes" id="UP001595752"/>
    </source>
</evidence>
<keyword evidence="3" id="KW-1185">Reference proteome</keyword>
<dbReference type="Gene3D" id="1.20.5.340">
    <property type="match status" value="1"/>
</dbReference>
<reference evidence="3" key="1">
    <citation type="journal article" date="2019" name="Int. J. Syst. Evol. Microbiol.">
        <title>The Global Catalogue of Microorganisms (GCM) 10K type strain sequencing project: providing services to taxonomists for standard genome sequencing and annotation.</title>
        <authorList>
            <consortium name="The Broad Institute Genomics Platform"/>
            <consortium name="The Broad Institute Genome Sequencing Center for Infectious Disease"/>
            <person name="Wu L."/>
            <person name="Ma J."/>
        </authorList>
    </citation>
    <scope>NUCLEOTIDE SEQUENCE [LARGE SCALE GENOMIC DNA]</scope>
    <source>
        <strain evidence="3">CCUG 61889</strain>
    </source>
</reference>
<dbReference type="RefSeq" id="WP_377914390.1">
    <property type="nucleotide sequence ID" value="NZ_JBHRZT010000039.1"/>
</dbReference>
<dbReference type="Proteomes" id="UP001595752">
    <property type="component" value="Unassembled WGS sequence"/>
</dbReference>